<evidence type="ECO:0000313" key="5">
    <source>
        <dbReference type="Proteomes" id="UP000271678"/>
    </source>
</evidence>
<dbReference type="OrthoDB" id="9803017at2"/>
<keyword evidence="1 4" id="KW-0489">Methyltransferase</keyword>
<reference evidence="4 5" key="1">
    <citation type="submission" date="2018-11" db="EMBL/GenBank/DDBJ databases">
        <title>Draft genome of Simplicispira Flexivirga sp. BO-16.</title>
        <authorList>
            <person name="Im W.T."/>
        </authorList>
    </citation>
    <scope>NUCLEOTIDE SEQUENCE [LARGE SCALE GENOMIC DNA]</scope>
    <source>
        <strain evidence="4 5">BO-16</strain>
    </source>
</reference>
<dbReference type="PANTHER" id="PTHR43542:SF1">
    <property type="entry name" value="METHYLTRANSFERASE"/>
    <property type="match status" value="1"/>
</dbReference>
<dbReference type="PANTHER" id="PTHR43542">
    <property type="entry name" value="METHYLTRANSFERASE"/>
    <property type="match status" value="1"/>
</dbReference>
<evidence type="ECO:0000256" key="2">
    <source>
        <dbReference type="ARBA" id="ARBA00022679"/>
    </source>
</evidence>
<dbReference type="Pfam" id="PF03602">
    <property type="entry name" value="Cons_hypoth95"/>
    <property type="match status" value="1"/>
</dbReference>
<dbReference type="NCBIfam" id="TIGR00095">
    <property type="entry name" value="16S rRNA (guanine(966)-N(2))-methyltransferase RsmD"/>
    <property type="match status" value="1"/>
</dbReference>
<accession>A0A3M9MF55</accession>
<evidence type="ECO:0000256" key="3">
    <source>
        <dbReference type="SAM" id="MobiDB-lite"/>
    </source>
</evidence>
<keyword evidence="5" id="KW-1185">Reference proteome</keyword>
<dbReference type="EC" id="2.1.1.171" evidence="4"/>
<evidence type="ECO:0000313" key="4">
    <source>
        <dbReference type="EMBL" id="RNI23268.1"/>
    </source>
</evidence>
<dbReference type="RefSeq" id="WP_123270851.1">
    <property type="nucleotide sequence ID" value="NZ_RJJQ01000005.1"/>
</dbReference>
<comment type="caution">
    <text evidence="4">The sequence shown here is derived from an EMBL/GenBank/DDBJ whole genome shotgun (WGS) entry which is preliminary data.</text>
</comment>
<sequence>MTRIIAGTAGGRRLLTPPGSGTRPTSDRVREAVFGRLEHLDALAGGHVLDLYAGSGALGLEAVSRGAASALLVEADRRAAATITQNARELGLTGVQVRAGQVEIVVAARLAPPADLVFADPPYALGEDELAGVLAALVGHGSLAVDALLVIERSSRSPEPIWPPDVELLGPRRYGETTCWFAEFVPEGDTA</sequence>
<dbReference type="AlphaFoldDB" id="A0A3M9MF55"/>
<name>A0A3M9MF55_9MICO</name>
<dbReference type="InterPro" id="IPR004398">
    <property type="entry name" value="RNA_MeTrfase_RsmD"/>
</dbReference>
<gene>
    <name evidence="4" type="primary">rsmD</name>
    <name evidence="4" type="ORF">EFY87_07520</name>
</gene>
<evidence type="ECO:0000256" key="1">
    <source>
        <dbReference type="ARBA" id="ARBA00022603"/>
    </source>
</evidence>
<feature type="region of interest" description="Disordered" evidence="3">
    <location>
        <begin position="1"/>
        <end position="27"/>
    </location>
</feature>
<dbReference type="PROSITE" id="PS00092">
    <property type="entry name" value="N6_MTASE"/>
    <property type="match status" value="1"/>
</dbReference>
<dbReference type="InterPro" id="IPR029063">
    <property type="entry name" value="SAM-dependent_MTases_sf"/>
</dbReference>
<protein>
    <submittedName>
        <fullName evidence="4">16S rRNA (Guanine(966)-N(2))-methyltransferase RsmD</fullName>
        <ecNumber evidence="4">2.1.1.171</ecNumber>
    </submittedName>
</protein>
<dbReference type="CDD" id="cd02440">
    <property type="entry name" value="AdoMet_MTases"/>
    <property type="match status" value="1"/>
</dbReference>
<dbReference type="SUPFAM" id="SSF53335">
    <property type="entry name" value="S-adenosyl-L-methionine-dependent methyltransferases"/>
    <property type="match status" value="1"/>
</dbReference>
<dbReference type="Gene3D" id="3.40.50.150">
    <property type="entry name" value="Vaccinia Virus protein VP39"/>
    <property type="match status" value="1"/>
</dbReference>
<proteinExistence type="predicted"/>
<organism evidence="4 5">
    <name type="scientific">Flexivirga caeni</name>
    <dbReference type="NCBI Taxonomy" id="2294115"/>
    <lineage>
        <taxon>Bacteria</taxon>
        <taxon>Bacillati</taxon>
        <taxon>Actinomycetota</taxon>
        <taxon>Actinomycetes</taxon>
        <taxon>Micrococcales</taxon>
        <taxon>Dermacoccaceae</taxon>
        <taxon>Flexivirga</taxon>
    </lineage>
</organism>
<dbReference type="GO" id="GO:0052913">
    <property type="term" value="F:16S rRNA (guanine(966)-N(2))-methyltransferase activity"/>
    <property type="evidence" value="ECO:0007669"/>
    <property type="project" value="UniProtKB-EC"/>
</dbReference>
<dbReference type="PIRSF" id="PIRSF004553">
    <property type="entry name" value="CHP00095"/>
    <property type="match status" value="1"/>
</dbReference>
<dbReference type="EMBL" id="RJJQ01000005">
    <property type="protein sequence ID" value="RNI23268.1"/>
    <property type="molecule type" value="Genomic_DNA"/>
</dbReference>
<keyword evidence="2 4" id="KW-0808">Transferase</keyword>
<dbReference type="GO" id="GO:0003676">
    <property type="term" value="F:nucleic acid binding"/>
    <property type="evidence" value="ECO:0007669"/>
    <property type="project" value="InterPro"/>
</dbReference>
<dbReference type="Proteomes" id="UP000271678">
    <property type="component" value="Unassembled WGS sequence"/>
</dbReference>
<dbReference type="InterPro" id="IPR002052">
    <property type="entry name" value="DNA_methylase_N6_adenine_CS"/>
</dbReference>